<accession>A0A177TNV5</accession>
<dbReference type="AlphaFoldDB" id="A0A177TNV5"/>
<proteinExistence type="predicted"/>
<reference evidence="1" key="2">
    <citation type="journal article" date="2019" name="IMA Fungus">
        <title>Genome sequencing and comparison of five Tilletia species to identify candidate genes for the detection of regulated species infecting wheat.</title>
        <authorList>
            <person name="Nguyen H.D.T."/>
            <person name="Sultana T."/>
            <person name="Kesanakurti P."/>
            <person name="Hambleton S."/>
        </authorList>
    </citation>
    <scope>NUCLEOTIDE SEQUENCE</scope>
    <source>
        <strain evidence="1">DAOMC 236416</strain>
    </source>
</reference>
<comment type="caution">
    <text evidence="1">The sequence shown here is derived from an EMBL/GenBank/DDBJ whole genome shotgun (WGS) entry which is preliminary data.</text>
</comment>
<dbReference type="EMBL" id="LWDF02001589">
    <property type="protein sequence ID" value="KAE8237913.1"/>
    <property type="molecule type" value="Genomic_DNA"/>
</dbReference>
<reference evidence="1" key="1">
    <citation type="submission" date="2016-04" db="EMBL/GenBank/DDBJ databases">
        <authorList>
            <person name="Nguyen H.D."/>
            <person name="Samba Siva P."/>
            <person name="Cullis J."/>
            <person name="Levesque C.A."/>
            <person name="Hambleton S."/>
        </authorList>
    </citation>
    <scope>NUCLEOTIDE SEQUENCE</scope>
    <source>
        <strain evidence="1">DAOMC 236416</strain>
    </source>
</reference>
<evidence type="ECO:0000313" key="2">
    <source>
        <dbReference type="Proteomes" id="UP000077521"/>
    </source>
</evidence>
<evidence type="ECO:0008006" key="3">
    <source>
        <dbReference type="Google" id="ProtNLM"/>
    </source>
</evidence>
<sequence>MGPAVCAVASTDIARTSTRLNVSSAWMRLGWLRECTVRPDLATGSDHEVIWADLSVRSSPAELNTGVGRLLESRTDVELMKTEFESLLPTFEALIASAADAAEVGARTAKNQLDTAAEGLNEVIHKAVTTSILRSSGKRGGYVWWNREYAEAHTQLRAARQQQKSAPGSNRYQERLSRIRSNFHKAVTKAKRAWAKQKVEDLEGNDIFGAMQWAKGRRRYRSPPLMDPDGSMKVETKGKAQTLRAALLPPPAPADLR</sequence>
<name>A0A177TNV5_9BASI</name>
<organism evidence="1 2">
    <name type="scientific">Tilletia indica</name>
    <dbReference type="NCBI Taxonomy" id="43049"/>
    <lineage>
        <taxon>Eukaryota</taxon>
        <taxon>Fungi</taxon>
        <taxon>Dikarya</taxon>
        <taxon>Basidiomycota</taxon>
        <taxon>Ustilaginomycotina</taxon>
        <taxon>Exobasidiomycetes</taxon>
        <taxon>Tilletiales</taxon>
        <taxon>Tilletiaceae</taxon>
        <taxon>Tilletia</taxon>
    </lineage>
</organism>
<keyword evidence="2" id="KW-1185">Reference proteome</keyword>
<protein>
    <recommendedName>
        <fullName evidence="3">Endonuclease/exonuclease/phosphatase domain-containing protein</fullName>
    </recommendedName>
</protein>
<dbReference type="Proteomes" id="UP000077521">
    <property type="component" value="Unassembled WGS sequence"/>
</dbReference>
<gene>
    <name evidence="1" type="ORF">A4X13_0g8589</name>
</gene>
<evidence type="ECO:0000313" key="1">
    <source>
        <dbReference type="EMBL" id="KAE8237913.1"/>
    </source>
</evidence>